<protein>
    <submittedName>
        <fullName evidence="2">RND efflux system, inner membrane transporter CmeB</fullName>
    </submittedName>
</protein>
<dbReference type="Gene3D" id="1.20.1640.10">
    <property type="entry name" value="Multidrug efflux transporter AcrB transmembrane domain"/>
    <property type="match status" value="1"/>
</dbReference>
<dbReference type="InterPro" id="IPR027463">
    <property type="entry name" value="AcrB_DN_DC_subdom"/>
</dbReference>
<dbReference type="AlphaFoldDB" id="A0A225DPT5"/>
<feature type="compositionally biased region" description="Low complexity" evidence="1">
    <location>
        <begin position="327"/>
        <end position="339"/>
    </location>
</feature>
<dbReference type="Gene3D" id="3.30.70.1430">
    <property type="entry name" value="Multidrug efflux transporter AcrB pore domain"/>
    <property type="match status" value="1"/>
</dbReference>
<evidence type="ECO:0000256" key="1">
    <source>
        <dbReference type="SAM" id="MobiDB-lite"/>
    </source>
</evidence>
<comment type="caution">
    <text evidence="2">The sequence shown here is derived from an EMBL/GenBank/DDBJ whole genome shotgun (WGS) entry which is preliminary data.</text>
</comment>
<dbReference type="Proteomes" id="UP000214646">
    <property type="component" value="Unassembled WGS sequence"/>
</dbReference>
<evidence type="ECO:0000313" key="3">
    <source>
        <dbReference type="Proteomes" id="UP000214646"/>
    </source>
</evidence>
<feature type="compositionally biased region" description="Basic and acidic residues" evidence="1">
    <location>
        <begin position="363"/>
        <end position="374"/>
    </location>
</feature>
<sequence length="374" mass="38525">MFPRFFIDRPIFATVLSAIVTLTGAIALVYMPVAQYPRITPPGIVINISYPGASAQEVADTVGAPIEQYVNGVEGMLYMSSQSGNDGTYSLSVTFDIGTDLKTALVKVQNRVALAMPLLPSPVQNQGITVRKKTPDLLLMISFYSPDGRYDDKYLSNFATIAAKDELLRVDGVADLNIMGQRDYSMRAWLDPQKLASRNMTAVDVANAIMSQNTDAPAGRIGQPPTANGQSFQLPLDTLGRLKDTEQFAEMVIKIGGQPTALSPAGMLLDPSASGAGPAVAPMLALPVVAATAAGNTTVAATSSINGGGSINGSSTVSGSAVGGTGTSSSSGTASASSTGGSGGGVSTTGGATTGMTTPSGRRRPDPVRFRRPP</sequence>
<feature type="region of interest" description="Disordered" evidence="1">
    <location>
        <begin position="316"/>
        <end position="374"/>
    </location>
</feature>
<dbReference type="Gene3D" id="3.30.70.1320">
    <property type="entry name" value="Multidrug efflux transporter AcrB pore domain like"/>
    <property type="match status" value="1"/>
</dbReference>
<feature type="compositionally biased region" description="Low complexity" evidence="1">
    <location>
        <begin position="349"/>
        <end position="360"/>
    </location>
</feature>
<dbReference type="GO" id="GO:0042910">
    <property type="term" value="F:xenobiotic transmembrane transporter activity"/>
    <property type="evidence" value="ECO:0007669"/>
    <property type="project" value="TreeGrafter"/>
</dbReference>
<dbReference type="PANTHER" id="PTHR32063">
    <property type="match status" value="1"/>
</dbReference>
<reference evidence="3" key="1">
    <citation type="submission" date="2017-06" db="EMBL/GenBank/DDBJ databases">
        <title>Genome analysis of Fimbriiglobus ruber SP5, the first member of the order Planctomycetales with confirmed chitinolytic capability.</title>
        <authorList>
            <person name="Ravin N.V."/>
            <person name="Rakitin A.L."/>
            <person name="Ivanova A.A."/>
            <person name="Beletsky A.V."/>
            <person name="Kulichevskaya I.S."/>
            <person name="Mardanov A.V."/>
            <person name="Dedysh S.N."/>
        </authorList>
    </citation>
    <scope>NUCLEOTIDE SEQUENCE [LARGE SCALE GENOMIC DNA]</scope>
    <source>
        <strain evidence="3">SP5</strain>
    </source>
</reference>
<dbReference type="PANTHER" id="PTHR32063:SF11">
    <property type="entry name" value="CATION OR DRUG EFFLUX SYSTEM PROTEIN"/>
    <property type="match status" value="1"/>
</dbReference>
<dbReference type="InterPro" id="IPR001036">
    <property type="entry name" value="Acrflvin-R"/>
</dbReference>
<dbReference type="PRINTS" id="PR00702">
    <property type="entry name" value="ACRIFLAVINRP"/>
</dbReference>
<proteinExistence type="predicted"/>
<dbReference type="SUPFAM" id="SSF82714">
    <property type="entry name" value="Multidrug efflux transporter AcrB TolC docking domain, DN and DC subdomains"/>
    <property type="match status" value="1"/>
</dbReference>
<gene>
    <name evidence="2" type="ORF">FRUB_03049</name>
</gene>
<name>A0A225DPT5_9BACT</name>
<accession>A0A225DPT5</accession>
<dbReference type="EMBL" id="NIDE01000004">
    <property type="protein sequence ID" value="OWK43450.1"/>
    <property type="molecule type" value="Genomic_DNA"/>
</dbReference>
<dbReference type="SUPFAM" id="SSF82693">
    <property type="entry name" value="Multidrug efflux transporter AcrB pore domain, PN1, PN2, PC1 and PC2 subdomains"/>
    <property type="match status" value="2"/>
</dbReference>
<evidence type="ECO:0000313" key="2">
    <source>
        <dbReference type="EMBL" id="OWK43450.1"/>
    </source>
</evidence>
<dbReference type="RefSeq" id="WP_202973942.1">
    <property type="nucleotide sequence ID" value="NZ_NIDE01000004.1"/>
</dbReference>
<dbReference type="FunFam" id="3.30.70.1430:FF:000001">
    <property type="entry name" value="Efflux pump membrane transporter"/>
    <property type="match status" value="1"/>
</dbReference>
<dbReference type="Gene3D" id="3.30.2090.10">
    <property type="entry name" value="Multidrug efflux transporter AcrB TolC docking domain, DN and DC subdomains"/>
    <property type="match status" value="1"/>
</dbReference>
<dbReference type="GO" id="GO:0005886">
    <property type="term" value="C:plasma membrane"/>
    <property type="evidence" value="ECO:0007669"/>
    <property type="project" value="TreeGrafter"/>
</dbReference>
<dbReference type="Pfam" id="PF00873">
    <property type="entry name" value="ACR_tran"/>
    <property type="match status" value="1"/>
</dbReference>
<organism evidence="2 3">
    <name type="scientific">Fimbriiglobus ruber</name>
    <dbReference type="NCBI Taxonomy" id="1908690"/>
    <lineage>
        <taxon>Bacteria</taxon>
        <taxon>Pseudomonadati</taxon>
        <taxon>Planctomycetota</taxon>
        <taxon>Planctomycetia</taxon>
        <taxon>Gemmatales</taxon>
        <taxon>Gemmataceae</taxon>
        <taxon>Fimbriiglobus</taxon>
    </lineage>
</organism>
<keyword evidence="3" id="KW-1185">Reference proteome</keyword>